<name>A0A1G2PFF2_9BACT</name>
<comment type="caution">
    <text evidence="2">The sequence shown here is derived from an EMBL/GenBank/DDBJ whole genome shotgun (WGS) entry which is preliminary data.</text>
</comment>
<accession>A0A1G2PFF2</accession>
<evidence type="ECO:0000256" key="1">
    <source>
        <dbReference type="SAM" id="Phobius"/>
    </source>
</evidence>
<gene>
    <name evidence="2" type="ORF">A2541_02725</name>
</gene>
<sequence length="128" mass="15377">MATFVVFITALVLISFLFLMKSFELRYGRKIFLENLFLRWDASILKALSNLKYWWSHVSFKNTKLFFSWFLTNIKQSVIIIKRRFDHKQSHFFAKREFNPSKNKSSVSFFLKNVSDYKKSLREGKEGK</sequence>
<dbReference type="STRING" id="1802338.A2541_02725"/>
<reference evidence="2 3" key="1">
    <citation type="journal article" date="2016" name="Nat. Commun.">
        <title>Thousands of microbial genomes shed light on interconnected biogeochemical processes in an aquifer system.</title>
        <authorList>
            <person name="Anantharaman K."/>
            <person name="Brown C.T."/>
            <person name="Hug L.A."/>
            <person name="Sharon I."/>
            <person name="Castelle C.J."/>
            <person name="Probst A.J."/>
            <person name="Thomas B.C."/>
            <person name="Singh A."/>
            <person name="Wilkins M.J."/>
            <person name="Karaoz U."/>
            <person name="Brodie E.L."/>
            <person name="Williams K.H."/>
            <person name="Hubbard S.S."/>
            <person name="Banfield J.F."/>
        </authorList>
    </citation>
    <scope>NUCLEOTIDE SEQUENCE [LARGE SCALE GENOMIC DNA]</scope>
</reference>
<organism evidence="2 3">
    <name type="scientific">Candidatus Taylorbacteria bacterium RIFOXYD2_FULL_36_9</name>
    <dbReference type="NCBI Taxonomy" id="1802338"/>
    <lineage>
        <taxon>Bacteria</taxon>
        <taxon>Candidatus Tayloriibacteriota</taxon>
    </lineage>
</organism>
<dbReference type="AlphaFoldDB" id="A0A1G2PFF2"/>
<proteinExistence type="predicted"/>
<feature type="transmembrane region" description="Helical" evidence="1">
    <location>
        <begin position="6"/>
        <end position="23"/>
    </location>
</feature>
<dbReference type="EMBL" id="MHSQ01000031">
    <property type="protein sequence ID" value="OHA46322.1"/>
    <property type="molecule type" value="Genomic_DNA"/>
</dbReference>
<keyword evidence="1" id="KW-1133">Transmembrane helix</keyword>
<dbReference type="Proteomes" id="UP000176965">
    <property type="component" value="Unassembled WGS sequence"/>
</dbReference>
<keyword evidence="1" id="KW-0812">Transmembrane</keyword>
<evidence type="ECO:0000313" key="2">
    <source>
        <dbReference type="EMBL" id="OHA46322.1"/>
    </source>
</evidence>
<protein>
    <submittedName>
        <fullName evidence="2">Uncharacterized protein</fullName>
    </submittedName>
</protein>
<keyword evidence="1" id="KW-0472">Membrane</keyword>
<evidence type="ECO:0000313" key="3">
    <source>
        <dbReference type="Proteomes" id="UP000176965"/>
    </source>
</evidence>